<evidence type="ECO:0000256" key="4">
    <source>
        <dbReference type="ARBA" id="ARBA00022989"/>
    </source>
</evidence>
<evidence type="ECO:0000313" key="7">
    <source>
        <dbReference type="EMBL" id="KAF2401140.1"/>
    </source>
</evidence>
<organism evidence="7 8">
    <name type="scientific">Trichodelitschia bisporula</name>
    <dbReference type="NCBI Taxonomy" id="703511"/>
    <lineage>
        <taxon>Eukaryota</taxon>
        <taxon>Fungi</taxon>
        <taxon>Dikarya</taxon>
        <taxon>Ascomycota</taxon>
        <taxon>Pezizomycotina</taxon>
        <taxon>Dothideomycetes</taxon>
        <taxon>Dothideomycetes incertae sedis</taxon>
        <taxon>Phaeotrichales</taxon>
        <taxon>Phaeotrichaceae</taxon>
        <taxon>Trichodelitschia</taxon>
    </lineage>
</organism>
<sequence>MKIYISLPVTLALVLRAYSRKSLTPFGIFAAVLTAAAHAVHPWSVFFALLVVFFLAGTAVTKVKHNVKSKLTLSSAGGSTAIPKPRNHVQVFANSIVASILVPLHAYFLYKEGRAEEQCWQNGARPRISDILVFGIVGNYAAVAADTFSSELGILSPKKPRLITAPWKFVPPGTNGAITSSGINAGLIGGFVISTTAALLLPFCTTGPNAWSFRQRADFSILMTFVGLFGSLLDSLLGALLQASVLDVRSGKIIEAEGGGKVPVQVSGSLHMNPEARLRARMGDGDGDKAVEHTVKAAGKHKGESRRVEVGRDVLSNNGVNLLMALTTSGVAIAGAAWAWDVPLSELWAQVRGIYQS</sequence>
<evidence type="ECO:0000313" key="8">
    <source>
        <dbReference type="Proteomes" id="UP000799640"/>
    </source>
</evidence>
<feature type="transmembrane region" description="Helical" evidence="6">
    <location>
        <begin position="176"/>
        <end position="201"/>
    </location>
</feature>
<feature type="transmembrane region" description="Helical" evidence="6">
    <location>
        <begin position="43"/>
        <end position="61"/>
    </location>
</feature>
<comment type="subcellular location">
    <subcellularLocation>
        <location evidence="1">Membrane</location>
        <topology evidence="1">Multi-pass membrane protein</topology>
    </subcellularLocation>
</comment>
<gene>
    <name evidence="7" type="ORF">EJ06DRAFT_508595</name>
</gene>
<dbReference type="EMBL" id="ML996693">
    <property type="protein sequence ID" value="KAF2401140.1"/>
    <property type="molecule type" value="Genomic_DNA"/>
</dbReference>
<evidence type="ECO:0000256" key="6">
    <source>
        <dbReference type="SAM" id="Phobius"/>
    </source>
</evidence>
<keyword evidence="4 6" id="KW-1133">Transmembrane helix</keyword>
<protein>
    <recommendedName>
        <fullName evidence="9">DUF92 domain protein</fullName>
    </recommendedName>
</protein>
<dbReference type="PANTHER" id="PTHR13353:SF5">
    <property type="entry name" value="TRANSMEMBRANE PROTEIN 19"/>
    <property type="match status" value="1"/>
</dbReference>
<name>A0A6G1HYN7_9PEZI</name>
<dbReference type="Proteomes" id="UP000799640">
    <property type="component" value="Unassembled WGS sequence"/>
</dbReference>
<comment type="similarity">
    <text evidence="2">Belongs to the TMEM19 family.</text>
</comment>
<dbReference type="InterPro" id="IPR002794">
    <property type="entry name" value="DUF92_TMEM19"/>
</dbReference>
<feature type="transmembrane region" description="Helical" evidence="6">
    <location>
        <begin position="221"/>
        <end position="241"/>
    </location>
</feature>
<keyword evidence="3 6" id="KW-0812">Transmembrane</keyword>
<dbReference type="OrthoDB" id="15001at2759"/>
<dbReference type="AlphaFoldDB" id="A0A6G1HYN7"/>
<keyword evidence="8" id="KW-1185">Reference proteome</keyword>
<evidence type="ECO:0000256" key="1">
    <source>
        <dbReference type="ARBA" id="ARBA00004141"/>
    </source>
</evidence>
<evidence type="ECO:0008006" key="9">
    <source>
        <dbReference type="Google" id="ProtNLM"/>
    </source>
</evidence>
<evidence type="ECO:0000256" key="2">
    <source>
        <dbReference type="ARBA" id="ARBA00009012"/>
    </source>
</evidence>
<dbReference type="GO" id="GO:0016020">
    <property type="term" value="C:membrane"/>
    <property type="evidence" value="ECO:0007669"/>
    <property type="project" value="UniProtKB-SubCell"/>
</dbReference>
<keyword evidence="5 6" id="KW-0472">Membrane</keyword>
<reference evidence="7" key="1">
    <citation type="journal article" date="2020" name="Stud. Mycol.">
        <title>101 Dothideomycetes genomes: a test case for predicting lifestyles and emergence of pathogens.</title>
        <authorList>
            <person name="Haridas S."/>
            <person name="Albert R."/>
            <person name="Binder M."/>
            <person name="Bloem J."/>
            <person name="Labutti K."/>
            <person name="Salamov A."/>
            <person name="Andreopoulos B."/>
            <person name="Baker S."/>
            <person name="Barry K."/>
            <person name="Bills G."/>
            <person name="Bluhm B."/>
            <person name="Cannon C."/>
            <person name="Castanera R."/>
            <person name="Culley D."/>
            <person name="Daum C."/>
            <person name="Ezra D."/>
            <person name="Gonzalez J."/>
            <person name="Henrissat B."/>
            <person name="Kuo A."/>
            <person name="Liang C."/>
            <person name="Lipzen A."/>
            <person name="Lutzoni F."/>
            <person name="Magnuson J."/>
            <person name="Mondo S."/>
            <person name="Nolan M."/>
            <person name="Ohm R."/>
            <person name="Pangilinan J."/>
            <person name="Park H.-J."/>
            <person name="Ramirez L."/>
            <person name="Alfaro M."/>
            <person name="Sun H."/>
            <person name="Tritt A."/>
            <person name="Yoshinaga Y."/>
            <person name="Zwiers L.-H."/>
            <person name="Turgeon B."/>
            <person name="Goodwin S."/>
            <person name="Spatafora J."/>
            <person name="Crous P."/>
            <person name="Grigoriev I."/>
        </authorList>
    </citation>
    <scope>NUCLEOTIDE SEQUENCE</scope>
    <source>
        <strain evidence="7">CBS 262.69</strain>
    </source>
</reference>
<evidence type="ECO:0000256" key="3">
    <source>
        <dbReference type="ARBA" id="ARBA00022692"/>
    </source>
</evidence>
<feature type="transmembrane region" description="Helical" evidence="6">
    <location>
        <begin position="322"/>
        <end position="340"/>
    </location>
</feature>
<proteinExistence type="inferred from homology"/>
<evidence type="ECO:0000256" key="5">
    <source>
        <dbReference type="ARBA" id="ARBA00023136"/>
    </source>
</evidence>
<dbReference type="Pfam" id="PF01940">
    <property type="entry name" value="DUF92"/>
    <property type="match status" value="1"/>
</dbReference>
<accession>A0A6G1HYN7</accession>
<dbReference type="PANTHER" id="PTHR13353">
    <property type="entry name" value="TRANSMEMBRANE PROTEIN 19"/>
    <property type="match status" value="1"/>
</dbReference>